<comment type="cofactor">
    <cofactor evidence="7">
        <name>Mg(2+)</name>
        <dbReference type="ChEBI" id="CHEBI:18420"/>
    </cofactor>
</comment>
<feature type="transmembrane region" description="Helical" evidence="8">
    <location>
        <begin position="218"/>
        <end position="240"/>
    </location>
</feature>
<dbReference type="PANTHER" id="PTHR22926">
    <property type="entry name" value="PHOSPHO-N-ACETYLMURAMOYL-PENTAPEPTIDE-TRANSFERASE"/>
    <property type="match status" value="1"/>
</dbReference>
<evidence type="ECO:0000256" key="3">
    <source>
        <dbReference type="ARBA" id="ARBA00022679"/>
    </source>
</evidence>
<proteinExistence type="predicted"/>
<feature type="binding site" evidence="7">
    <location>
        <position position="194"/>
    </location>
    <ligand>
        <name>Mg(2+)</name>
        <dbReference type="ChEBI" id="CHEBI:18420"/>
    </ligand>
</feature>
<feature type="transmembrane region" description="Helical" evidence="8">
    <location>
        <begin position="117"/>
        <end position="135"/>
    </location>
</feature>
<feature type="transmembrane region" description="Helical" evidence="8">
    <location>
        <begin position="49"/>
        <end position="82"/>
    </location>
</feature>
<dbReference type="GO" id="GO:0046872">
    <property type="term" value="F:metal ion binding"/>
    <property type="evidence" value="ECO:0007669"/>
    <property type="project" value="UniProtKB-KW"/>
</dbReference>
<dbReference type="GO" id="GO:0016780">
    <property type="term" value="F:phosphotransferase activity, for other substituted phosphate groups"/>
    <property type="evidence" value="ECO:0007669"/>
    <property type="project" value="InterPro"/>
</dbReference>
<dbReference type="GO" id="GO:0005886">
    <property type="term" value="C:plasma membrane"/>
    <property type="evidence" value="ECO:0007669"/>
    <property type="project" value="UniProtKB-SubCell"/>
</dbReference>
<keyword evidence="7" id="KW-0479">Metal-binding</keyword>
<reference evidence="9 10" key="1">
    <citation type="submission" date="2018-07" db="EMBL/GenBank/DDBJ databases">
        <title>Genome analysis of Larkinella rosea.</title>
        <authorList>
            <person name="Zhou Z."/>
            <person name="Wang G."/>
        </authorList>
    </citation>
    <scope>NUCLEOTIDE SEQUENCE [LARGE SCALE GENOMIC DNA]</scope>
    <source>
        <strain evidence="10">zzj9</strain>
    </source>
</reference>
<accession>A0A368JHK3</accession>
<dbReference type="GO" id="GO:0009103">
    <property type="term" value="P:lipopolysaccharide biosynthetic process"/>
    <property type="evidence" value="ECO:0007669"/>
    <property type="project" value="TreeGrafter"/>
</dbReference>
<keyword evidence="2" id="KW-1003">Cell membrane</keyword>
<dbReference type="EMBL" id="QOWE01000021">
    <property type="protein sequence ID" value="RCR67148.1"/>
    <property type="molecule type" value="Genomic_DNA"/>
</dbReference>
<dbReference type="Proteomes" id="UP000253383">
    <property type="component" value="Unassembled WGS sequence"/>
</dbReference>
<feature type="transmembrane region" description="Helical" evidence="8">
    <location>
        <begin position="142"/>
        <end position="161"/>
    </location>
</feature>
<evidence type="ECO:0000256" key="4">
    <source>
        <dbReference type="ARBA" id="ARBA00022692"/>
    </source>
</evidence>
<name>A0A368JHK3_9BACT</name>
<keyword evidence="4 8" id="KW-0812">Transmembrane</keyword>
<evidence type="ECO:0000313" key="10">
    <source>
        <dbReference type="Proteomes" id="UP000253383"/>
    </source>
</evidence>
<keyword evidence="5 8" id="KW-1133">Transmembrane helix</keyword>
<dbReference type="PANTHER" id="PTHR22926:SF3">
    <property type="entry name" value="UNDECAPRENYL-PHOSPHATE ALPHA-N-ACETYLGLUCOSAMINYL 1-PHOSPHATE TRANSFERASE"/>
    <property type="match status" value="1"/>
</dbReference>
<evidence type="ECO:0000256" key="5">
    <source>
        <dbReference type="ARBA" id="ARBA00022989"/>
    </source>
</evidence>
<dbReference type="OrthoDB" id="9783652at2"/>
<keyword evidence="7" id="KW-0460">Magnesium</keyword>
<dbReference type="GO" id="GO:0044038">
    <property type="term" value="P:cell wall macromolecule biosynthetic process"/>
    <property type="evidence" value="ECO:0007669"/>
    <property type="project" value="TreeGrafter"/>
</dbReference>
<evidence type="ECO:0000256" key="1">
    <source>
        <dbReference type="ARBA" id="ARBA00004651"/>
    </source>
</evidence>
<evidence type="ECO:0000313" key="9">
    <source>
        <dbReference type="EMBL" id="RCR67148.1"/>
    </source>
</evidence>
<feature type="transmembrane region" description="Helical" evidence="8">
    <location>
        <begin position="191"/>
        <end position="212"/>
    </location>
</feature>
<dbReference type="InterPro" id="IPR000715">
    <property type="entry name" value="Glycosyl_transferase_4"/>
</dbReference>
<evidence type="ECO:0000256" key="2">
    <source>
        <dbReference type="ARBA" id="ARBA00022475"/>
    </source>
</evidence>
<comment type="caution">
    <text evidence="9">The sequence shown here is derived from an EMBL/GenBank/DDBJ whole genome shotgun (WGS) entry which is preliminary data.</text>
</comment>
<feature type="transmembrane region" description="Helical" evidence="8">
    <location>
        <begin position="94"/>
        <end position="111"/>
    </location>
</feature>
<dbReference type="AlphaFoldDB" id="A0A368JHK3"/>
<organism evidence="9 10">
    <name type="scientific">Larkinella punicea</name>
    <dbReference type="NCBI Taxonomy" id="2315727"/>
    <lineage>
        <taxon>Bacteria</taxon>
        <taxon>Pseudomonadati</taxon>
        <taxon>Bacteroidota</taxon>
        <taxon>Cytophagia</taxon>
        <taxon>Cytophagales</taxon>
        <taxon>Spirosomataceae</taxon>
        <taxon>Larkinella</taxon>
    </lineage>
</organism>
<evidence type="ECO:0000256" key="7">
    <source>
        <dbReference type="PIRSR" id="PIRSR600715-1"/>
    </source>
</evidence>
<keyword evidence="3 9" id="KW-0808">Transferase</keyword>
<keyword evidence="6 8" id="KW-0472">Membrane</keyword>
<protein>
    <submittedName>
        <fullName evidence="9">UDP-GlcNAc--UDP-phosphate GlcNAc-1-phosphate transferase</fullName>
    </submittedName>
</protein>
<gene>
    <name evidence="9" type="ORF">DUE52_22810</name>
</gene>
<sequence>MNGIVYAGVALLLFGAEVLYLRLATHYHIVDTPNHRSSHTQLTVRGGGIIFWLAAFLAFVVTDFASPVFFVGLTLVALVSFLDDISSISTRIRLLIQLISLGLLLQQTGLWSELSWWMVPGLILACGVLNAYNFMDGINGITVFYSAITIATLLIINQFYIPFTGSLLLVFSLIGLVIFAFFNARRQALCFAGDVGSVSMAFIVIFLLVSLMRESGQLTYALLLTVYGIDSVMTILYRLWRGENIFQPHKLHLFQLLVHQLQWPHLRVAGLYALTQAFINGYVIWLTRRDAQMQFWGGFSLLMGLTLAYIVIKNRLNRLVATRHKPGQGRETSQVFRRLS</sequence>
<feature type="binding site" evidence="7">
    <location>
        <position position="133"/>
    </location>
    <ligand>
        <name>Mg(2+)</name>
        <dbReference type="ChEBI" id="CHEBI:18420"/>
    </ligand>
</feature>
<evidence type="ECO:0000256" key="8">
    <source>
        <dbReference type="SAM" id="Phobius"/>
    </source>
</evidence>
<feature type="transmembrane region" description="Helical" evidence="8">
    <location>
        <begin position="7"/>
        <end position="29"/>
    </location>
</feature>
<feature type="transmembrane region" description="Helical" evidence="8">
    <location>
        <begin position="269"/>
        <end position="287"/>
    </location>
</feature>
<feature type="transmembrane region" description="Helical" evidence="8">
    <location>
        <begin position="293"/>
        <end position="312"/>
    </location>
</feature>
<dbReference type="GO" id="GO:0071555">
    <property type="term" value="P:cell wall organization"/>
    <property type="evidence" value="ECO:0007669"/>
    <property type="project" value="TreeGrafter"/>
</dbReference>
<dbReference type="RefSeq" id="WP_114408380.1">
    <property type="nucleotide sequence ID" value="NZ_QOWE01000021.1"/>
</dbReference>
<comment type="subcellular location">
    <subcellularLocation>
        <location evidence="1">Cell membrane</location>
        <topology evidence="1">Multi-pass membrane protein</topology>
    </subcellularLocation>
</comment>
<dbReference type="Pfam" id="PF00953">
    <property type="entry name" value="Glycos_transf_4"/>
    <property type="match status" value="1"/>
</dbReference>
<feature type="transmembrane region" description="Helical" evidence="8">
    <location>
        <begin position="167"/>
        <end position="184"/>
    </location>
</feature>
<evidence type="ECO:0000256" key="6">
    <source>
        <dbReference type="ARBA" id="ARBA00023136"/>
    </source>
</evidence>
<keyword evidence="10" id="KW-1185">Reference proteome</keyword>